<evidence type="ECO:0008006" key="3">
    <source>
        <dbReference type="Google" id="ProtNLM"/>
    </source>
</evidence>
<accession>A0A2S4JN95</accession>
<organism evidence="1 2">
    <name type="scientific">Alkalispirochaeta sphaeroplastigenens</name>
    <dbReference type="NCBI Taxonomy" id="1187066"/>
    <lineage>
        <taxon>Bacteria</taxon>
        <taxon>Pseudomonadati</taxon>
        <taxon>Spirochaetota</taxon>
        <taxon>Spirochaetia</taxon>
        <taxon>Spirochaetales</taxon>
        <taxon>Spirochaetaceae</taxon>
        <taxon>Alkalispirochaeta</taxon>
    </lineage>
</organism>
<reference evidence="2" key="1">
    <citation type="submission" date="2015-12" db="EMBL/GenBank/DDBJ databases">
        <authorList>
            <person name="Lodha T.D."/>
            <person name="Chintalapati S."/>
            <person name="Chintalapati V.R."/>
            <person name="Sravanthi T."/>
        </authorList>
    </citation>
    <scope>NUCLEOTIDE SEQUENCE [LARGE SCALE GENOMIC DNA]</scope>
    <source>
        <strain evidence="2">JC133</strain>
    </source>
</reference>
<comment type="caution">
    <text evidence="1">The sequence shown here is derived from an EMBL/GenBank/DDBJ whole genome shotgun (WGS) entry which is preliminary data.</text>
</comment>
<dbReference type="Proteomes" id="UP000237350">
    <property type="component" value="Unassembled WGS sequence"/>
</dbReference>
<protein>
    <recommendedName>
        <fullName evidence="3">Peptidase C-terminal archaeal/bacterial domain-containing protein</fullName>
    </recommendedName>
</protein>
<keyword evidence="2" id="KW-1185">Reference proteome</keyword>
<evidence type="ECO:0000313" key="2">
    <source>
        <dbReference type="Proteomes" id="UP000237350"/>
    </source>
</evidence>
<dbReference type="AlphaFoldDB" id="A0A2S4JN95"/>
<sequence>MLLGVPPGYAQDWQLAPSYGDRQLLSGFLPDPQRVGIVAGGDQDLSRVGYRGFISQAPDFDLWYRAGDEGLTITVERASGGTVLLVNDPRGRWHFSDGYGGGPPLIRFESPSEGLYNIWVGSLRRGVYPTATLVLTAFYPYPP</sequence>
<proteinExistence type="predicted"/>
<dbReference type="EMBL" id="LPWH01000070">
    <property type="protein sequence ID" value="POR00972.1"/>
    <property type="molecule type" value="Genomic_DNA"/>
</dbReference>
<gene>
    <name evidence="1" type="ORF">AU468_08865</name>
</gene>
<evidence type="ECO:0000313" key="1">
    <source>
        <dbReference type="EMBL" id="POR00972.1"/>
    </source>
</evidence>
<name>A0A2S4JN95_9SPIO</name>